<evidence type="ECO:0000256" key="1">
    <source>
        <dbReference type="ARBA" id="ARBA00004651"/>
    </source>
</evidence>
<dbReference type="InterPro" id="IPR001851">
    <property type="entry name" value="ABC_transp_permease"/>
</dbReference>
<protein>
    <submittedName>
        <fullName evidence="7">ABC transporter permease</fullName>
    </submittedName>
</protein>
<dbReference type="EMBL" id="JAPEVI010000001">
    <property type="protein sequence ID" value="MCX2721237.1"/>
    <property type="molecule type" value="Genomic_DNA"/>
</dbReference>
<dbReference type="RefSeq" id="WP_264417466.1">
    <property type="nucleotide sequence ID" value="NZ_JAPEVI010000001.1"/>
</dbReference>
<feature type="transmembrane region" description="Helical" evidence="6">
    <location>
        <begin position="311"/>
        <end position="329"/>
    </location>
</feature>
<feature type="transmembrane region" description="Helical" evidence="6">
    <location>
        <begin position="98"/>
        <end position="122"/>
    </location>
</feature>
<evidence type="ECO:0000256" key="5">
    <source>
        <dbReference type="ARBA" id="ARBA00023136"/>
    </source>
</evidence>
<name>A0ABT3QWF9_9HYPH</name>
<dbReference type="PANTHER" id="PTHR32196">
    <property type="entry name" value="ABC TRANSPORTER PERMEASE PROTEIN YPHD-RELATED-RELATED"/>
    <property type="match status" value="1"/>
</dbReference>
<evidence type="ECO:0000256" key="4">
    <source>
        <dbReference type="ARBA" id="ARBA00022989"/>
    </source>
</evidence>
<evidence type="ECO:0000256" key="6">
    <source>
        <dbReference type="SAM" id="Phobius"/>
    </source>
</evidence>
<evidence type="ECO:0000313" key="8">
    <source>
        <dbReference type="Proteomes" id="UP001300261"/>
    </source>
</evidence>
<accession>A0ABT3QWF9</accession>
<keyword evidence="5 6" id="KW-0472">Membrane</keyword>
<feature type="transmembrane region" description="Helical" evidence="6">
    <location>
        <begin position="274"/>
        <end position="291"/>
    </location>
</feature>
<keyword evidence="8" id="KW-1185">Reference proteome</keyword>
<organism evidence="7 8">
    <name type="scientific">Roseibium salinum</name>
    <dbReference type="NCBI Taxonomy" id="1604349"/>
    <lineage>
        <taxon>Bacteria</taxon>
        <taxon>Pseudomonadati</taxon>
        <taxon>Pseudomonadota</taxon>
        <taxon>Alphaproteobacteria</taxon>
        <taxon>Hyphomicrobiales</taxon>
        <taxon>Stappiaceae</taxon>
        <taxon>Roseibium</taxon>
    </lineage>
</organism>
<proteinExistence type="predicted"/>
<evidence type="ECO:0000256" key="2">
    <source>
        <dbReference type="ARBA" id="ARBA00022475"/>
    </source>
</evidence>
<gene>
    <name evidence="7" type="ORF">ON753_02290</name>
</gene>
<feature type="transmembrane region" description="Helical" evidence="6">
    <location>
        <begin position="129"/>
        <end position="150"/>
    </location>
</feature>
<keyword evidence="4 6" id="KW-1133">Transmembrane helix</keyword>
<dbReference type="PANTHER" id="PTHR32196:SF72">
    <property type="entry name" value="RIBOSE IMPORT PERMEASE PROTEIN RBSC"/>
    <property type="match status" value="1"/>
</dbReference>
<feature type="transmembrane region" description="Helical" evidence="6">
    <location>
        <begin position="74"/>
        <end position="92"/>
    </location>
</feature>
<feature type="transmembrane region" description="Helical" evidence="6">
    <location>
        <begin position="44"/>
        <end position="67"/>
    </location>
</feature>
<feature type="transmembrane region" description="Helical" evidence="6">
    <location>
        <begin position="218"/>
        <end position="240"/>
    </location>
</feature>
<dbReference type="Pfam" id="PF02653">
    <property type="entry name" value="BPD_transp_2"/>
    <property type="match status" value="1"/>
</dbReference>
<keyword evidence="3 6" id="KW-0812">Transmembrane</keyword>
<feature type="transmembrane region" description="Helical" evidence="6">
    <location>
        <begin position="252"/>
        <end position="269"/>
    </location>
</feature>
<evidence type="ECO:0000313" key="7">
    <source>
        <dbReference type="EMBL" id="MCX2721237.1"/>
    </source>
</evidence>
<keyword evidence="2" id="KW-1003">Cell membrane</keyword>
<sequence length="335" mass="35289">MSALKLNTLFRQFDQATLIAFACIVVLLLIGALAEPAFLSPQYLIQQLHTAAFLGVVATGVMLVILLGHIDLSIPWTIGAGGMMATGATGILGPEFGVVLAVPFGILCGVTIGFVNGLGVAYLRAPAMIFTLGMNAVAQGLMVYHTGGFAPQDRATPFMRELAVGHLVPGIPNPLLIWIVLGAVTMFMLNRTTLGRQIYAIGNQERAVFLSGVDTRKVVLIGFMISGACAAATGVLLAGWANRSYQAMGDPYLLPTIAAVILGGTNVLGGRGKYIGTVAGVILITILQSMLSVVQPQRYFAGLGLELPADTFRQVVFGAVIIAMLLLYGRQKVSR</sequence>
<dbReference type="Proteomes" id="UP001300261">
    <property type="component" value="Unassembled WGS sequence"/>
</dbReference>
<feature type="transmembrane region" description="Helical" evidence="6">
    <location>
        <begin position="170"/>
        <end position="189"/>
    </location>
</feature>
<dbReference type="CDD" id="cd06579">
    <property type="entry name" value="TM_PBP1_transp_AraH_like"/>
    <property type="match status" value="1"/>
</dbReference>
<comment type="caution">
    <text evidence="7">The sequence shown here is derived from an EMBL/GenBank/DDBJ whole genome shotgun (WGS) entry which is preliminary data.</text>
</comment>
<reference evidence="7 8" key="1">
    <citation type="journal article" date="2016" name="Int. J. Syst. Evol. Microbiol.">
        <title>Labrenzia salina sp. nov., isolated from the rhizosphere of the halophyte Arthrocnemum macrostachyum.</title>
        <authorList>
            <person name="Camacho M."/>
            <person name="Redondo-Gomez S."/>
            <person name="Rodriguez-Llorente I."/>
            <person name="Rohde M."/>
            <person name="Sproer C."/>
            <person name="Schumann P."/>
            <person name="Klenk H.P."/>
            <person name="Montero-Calasanz M.D.C."/>
        </authorList>
    </citation>
    <scope>NUCLEOTIDE SEQUENCE [LARGE SCALE GENOMIC DNA]</scope>
    <source>
        <strain evidence="7 8">DSM 29163</strain>
    </source>
</reference>
<evidence type="ECO:0000256" key="3">
    <source>
        <dbReference type="ARBA" id="ARBA00022692"/>
    </source>
</evidence>
<comment type="subcellular location">
    <subcellularLocation>
        <location evidence="1">Cell membrane</location>
        <topology evidence="1">Multi-pass membrane protein</topology>
    </subcellularLocation>
</comment>